<comment type="caution">
    <text evidence="1">The sequence shown here is derived from an EMBL/GenBank/DDBJ whole genome shotgun (WGS) entry which is preliminary data.</text>
</comment>
<gene>
    <name evidence="1" type="ORF">NQ176_g10768</name>
</gene>
<proteinExistence type="predicted"/>
<reference evidence="1" key="1">
    <citation type="submission" date="2022-08" db="EMBL/GenBank/DDBJ databases">
        <title>Genome Sequence of Lecanicillium fungicola.</title>
        <authorList>
            <person name="Buettner E."/>
        </authorList>
    </citation>
    <scope>NUCLEOTIDE SEQUENCE</scope>
    <source>
        <strain evidence="1">Babe33</strain>
    </source>
</reference>
<dbReference type="Proteomes" id="UP001143910">
    <property type="component" value="Unassembled WGS sequence"/>
</dbReference>
<name>A0ACC1MEC0_9HYPO</name>
<sequence length="308" mass="33554">MSRLIRTRVGTVIGTLAIGGAAVGVYTSLRRNIARFDSPIPSKAVFSGAAFTYLPLESSDQVNHNTKKLRFRLPDSESISGTALTLNTDKITTASLLTFSWPKGQYFPVLRPYTPISNPTNSSSQIDEPGFIELLVKKYPGGRSSTHLHAMEPGQSLLFVAAIKGPQWTPNKVGHVVLIAGGAGITPCYQLARGILDNPGDNTAVTLIYGVNGDEDFLLQREIEQWEQKFPSRFKAIVTVSKPDDGSTLKRGYVDGTLLKEALPDIGSKDSEVYVCGPPPMETNLVGSRSKMGVLEELGYRKDQIHKF</sequence>
<accession>A0ACC1MEC0</accession>
<evidence type="ECO:0000313" key="2">
    <source>
        <dbReference type="Proteomes" id="UP001143910"/>
    </source>
</evidence>
<evidence type="ECO:0000313" key="1">
    <source>
        <dbReference type="EMBL" id="KAJ2964916.1"/>
    </source>
</evidence>
<organism evidence="1 2">
    <name type="scientific">Zarea fungicola</name>
    <dbReference type="NCBI Taxonomy" id="93591"/>
    <lineage>
        <taxon>Eukaryota</taxon>
        <taxon>Fungi</taxon>
        <taxon>Dikarya</taxon>
        <taxon>Ascomycota</taxon>
        <taxon>Pezizomycotina</taxon>
        <taxon>Sordariomycetes</taxon>
        <taxon>Hypocreomycetidae</taxon>
        <taxon>Hypocreales</taxon>
        <taxon>Cordycipitaceae</taxon>
        <taxon>Zarea</taxon>
    </lineage>
</organism>
<keyword evidence="2" id="KW-1185">Reference proteome</keyword>
<protein>
    <submittedName>
        <fullName evidence="1">Uncharacterized protein</fullName>
    </submittedName>
</protein>
<dbReference type="EMBL" id="JANJQO010003123">
    <property type="protein sequence ID" value="KAJ2964916.1"/>
    <property type="molecule type" value="Genomic_DNA"/>
</dbReference>